<feature type="transmembrane region" description="Helical" evidence="7">
    <location>
        <begin position="187"/>
        <end position="205"/>
    </location>
</feature>
<organism evidence="10 11">
    <name type="scientific">Natronococcus amylolyticus DSM 10524</name>
    <dbReference type="NCBI Taxonomy" id="1227497"/>
    <lineage>
        <taxon>Archaea</taxon>
        <taxon>Methanobacteriati</taxon>
        <taxon>Methanobacteriota</taxon>
        <taxon>Stenosarchaea group</taxon>
        <taxon>Halobacteria</taxon>
        <taxon>Halobacteriales</taxon>
        <taxon>Natrialbaceae</taxon>
        <taxon>Natronococcus</taxon>
    </lineage>
</organism>
<dbReference type="InterPro" id="IPR003148">
    <property type="entry name" value="RCK_N"/>
</dbReference>
<evidence type="ECO:0000256" key="1">
    <source>
        <dbReference type="ARBA" id="ARBA00004141"/>
    </source>
</evidence>
<dbReference type="eggNOG" id="arCOG01955">
    <property type="taxonomic scope" value="Archaea"/>
</dbReference>
<dbReference type="Pfam" id="PF00999">
    <property type="entry name" value="Na_H_Exchanger"/>
    <property type="match status" value="1"/>
</dbReference>
<dbReference type="Pfam" id="PF02254">
    <property type="entry name" value="TrkA_N"/>
    <property type="match status" value="1"/>
</dbReference>
<accession>L9X1B4</accession>
<gene>
    <name evidence="10" type="ORF">C491_19499</name>
</gene>
<feature type="transmembrane region" description="Helical" evidence="7">
    <location>
        <begin position="122"/>
        <end position="142"/>
    </location>
</feature>
<keyword evidence="3" id="KW-0813">Transport</keyword>
<sequence>MAELVIALSVVFVTAGILLLFANHFGLSPIPFYIIAGLIVGFAGEMGVVTIEQTDLVELAQWGIAFLVFVFGIRVEFDALRSVIRDGEGAAITLLVVVAPIAFGIGYLFGEWFGFADPVRNAIYFSAAATLSSTIVGAGLLETEIRDNLVHGRLANSIHFFDDLVAIGLILILSAEAFTADVVTSQIGYGVLFLIAALLIYRHGFPLLIRLADGVEELILMGSISILIGFIAAAEYVGISIVVGAFAAGIAVRSEGAESLGVRNGISSIRDFFVAIFFVTVGALVQFPTVEMATIALALVGLVLVVNPIVLMLAFTYEGYDARTGYLASSSLNQVSELSLVIAIQALLLGTIAPTLFDAIILAAAVTMILTSAARRYEDAVYERVVNRFVGRRQTRKIDERSYVRDGLEDHIVLVGYGRQGRWLVETFERIDAEYVVIENDPVIWDDLRAECRNYVLGDAMARYPWQKANVDAASLVVSTVEHRPVSEAILEQADCDTILRAETSREGRELLDEGATFVNVPNVLAADQLVETVETVVADERSRETLREQHRDTLATLERYGFATQFGDG</sequence>
<protein>
    <submittedName>
        <fullName evidence="10">Sodium/hydrogen exchanger</fullName>
    </submittedName>
</protein>
<comment type="similarity">
    <text evidence="2">Belongs to the monovalent cation:proton antiporter 2 (CPA2) transporter (TC 2.A.37) family.</text>
</comment>
<dbReference type="EMBL" id="AOIB01000037">
    <property type="protein sequence ID" value="ELY54383.1"/>
    <property type="molecule type" value="Genomic_DNA"/>
</dbReference>
<evidence type="ECO:0000259" key="9">
    <source>
        <dbReference type="Pfam" id="PF02254"/>
    </source>
</evidence>
<dbReference type="Gene3D" id="3.40.50.720">
    <property type="entry name" value="NAD(P)-binding Rossmann-like Domain"/>
    <property type="match status" value="1"/>
</dbReference>
<dbReference type="InterPro" id="IPR036291">
    <property type="entry name" value="NAD(P)-bd_dom_sf"/>
</dbReference>
<feature type="domain" description="RCK N-terminal" evidence="9">
    <location>
        <begin position="412"/>
        <end position="519"/>
    </location>
</feature>
<evidence type="ECO:0000256" key="7">
    <source>
        <dbReference type="SAM" id="Phobius"/>
    </source>
</evidence>
<evidence type="ECO:0000313" key="11">
    <source>
        <dbReference type="Proteomes" id="UP000011688"/>
    </source>
</evidence>
<proteinExistence type="inferred from homology"/>
<feature type="transmembrane region" description="Helical" evidence="7">
    <location>
        <begin position="6"/>
        <end position="25"/>
    </location>
</feature>
<dbReference type="AlphaFoldDB" id="L9X1B4"/>
<dbReference type="PANTHER" id="PTHR42751">
    <property type="entry name" value="SODIUM/HYDROGEN EXCHANGER FAMILY/TRKA DOMAIN PROTEIN"/>
    <property type="match status" value="1"/>
</dbReference>
<dbReference type="OrthoDB" id="43518at2157"/>
<evidence type="ECO:0000256" key="4">
    <source>
        <dbReference type="ARBA" id="ARBA00022692"/>
    </source>
</evidence>
<dbReference type="SUPFAM" id="SSF51735">
    <property type="entry name" value="NAD(P)-binding Rossmann-fold domains"/>
    <property type="match status" value="1"/>
</dbReference>
<reference evidence="10 11" key="1">
    <citation type="journal article" date="2014" name="PLoS Genet.">
        <title>Phylogenetically driven sequencing of extremely halophilic archaea reveals strategies for static and dynamic osmo-response.</title>
        <authorList>
            <person name="Becker E.A."/>
            <person name="Seitzer P.M."/>
            <person name="Tritt A."/>
            <person name="Larsen D."/>
            <person name="Krusor M."/>
            <person name="Yao A.I."/>
            <person name="Wu D."/>
            <person name="Madern D."/>
            <person name="Eisen J.A."/>
            <person name="Darling A.E."/>
            <person name="Facciotti M.T."/>
        </authorList>
    </citation>
    <scope>NUCLEOTIDE SEQUENCE [LARGE SCALE GENOMIC DNA]</scope>
    <source>
        <strain evidence="10 11">DSM 10524</strain>
    </source>
</reference>
<feature type="transmembrane region" description="Helical" evidence="7">
    <location>
        <begin position="32"/>
        <end position="53"/>
    </location>
</feature>
<evidence type="ECO:0000256" key="6">
    <source>
        <dbReference type="ARBA" id="ARBA00023136"/>
    </source>
</evidence>
<keyword evidence="5 7" id="KW-1133">Transmembrane helix</keyword>
<dbReference type="GO" id="GO:0015297">
    <property type="term" value="F:antiporter activity"/>
    <property type="evidence" value="ECO:0007669"/>
    <property type="project" value="InterPro"/>
</dbReference>
<dbReference type="Proteomes" id="UP000011688">
    <property type="component" value="Unassembled WGS sequence"/>
</dbReference>
<evidence type="ECO:0000256" key="3">
    <source>
        <dbReference type="ARBA" id="ARBA00022448"/>
    </source>
</evidence>
<evidence type="ECO:0000256" key="2">
    <source>
        <dbReference type="ARBA" id="ARBA00005551"/>
    </source>
</evidence>
<keyword evidence="4 7" id="KW-0812">Transmembrane</keyword>
<keyword evidence="11" id="KW-1185">Reference proteome</keyword>
<feature type="transmembrane region" description="Helical" evidence="7">
    <location>
        <begin position="340"/>
        <end position="366"/>
    </location>
</feature>
<comment type="subcellular location">
    <subcellularLocation>
        <location evidence="1">Membrane</location>
        <topology evidence="1">Multi-pass membrane protein</topology>
    </subcellularLocation>
</comment>
<dbReference type="PATRIC" id="fig|1227497.3.peg.3995"/>
<evidence type="ECO:0000259" key="8">
    <source>
        <dbReference type="Pfam" id="PF00999"/>
    </source>
</evidence>
<dbReference type="STRING" id="1227497.C491_19499"/>
<dbReference type="GO" id="GO:0006813">
    <property type="term" value="P:potassium ion transport"/>
    <property type="evidence" value="ECO:0007669"/>
    <property type="project" value="InterPro"/>
</dbReference>
<feature type="domain" description="Cation/H+ exchanger transmembrane" evidence="8">
    <location>
        <begin position="14"/>
        <end position="370"/>
    </location>
</feature>
<name>L9X1B4_9EURY</name>
<dbReference type="GO" id="GO:0016020">
    <property type="term" value="C:membrane"/>
    <property type="evidence" value="ECO:0007669"/>
    <property type="project" value="UniProtKB-SubCell"/>
</dbReference>
<dbReference type="RefSeq" id="WP_005559294.1">
    <property type="nucleotide sequence ID" value="NZ_AOIB01000037.1"/>
</dbReference>
<feature type="transmembrane region" description="Helical" evidence="7">
    <location>
        <begin position="226"/>
        <end position="252"/>
    </location>
</feature>
<dbReference type="PANTHER" id="PTHR42751:SF6">
    <property type="entry name" value="CONSERVED INTEGRAL MEMBRANE TRANSPORT PROTEIN-RELATED"/>
    <property type="match status" value="1"/>
</dbReference>
<feature type="transmembrane region" description="Helical" evidence="7">
    <location>
        <begin position="59"/>
        <end position="77"/>
    </location>
</feature>
<dbReference type="GO" id="GO:1902600">
    <property type="term" value="P:proton transmembrane transport"/>
    <property type="evidence" value="ECO:0007669"/>
    <property type="project" value="InterPro"/>
</dbReference>
<feature type="transmembrane region" description="Helical" evidence="7">
    <location>
        <begin position="89"/>
        <end position="110"/>
    </location>
</feature>
<keyword evidence="6 7" id="KW-0472">Membrane</keyword>
<dbReference type="InterPro" id="IPR006153">
    <property type="entry name" value="Cation/H_exchanger_TM"/>
</dbReference>
<dbReference type="Gene3D" id="1.20.1530.20">
    <property type="match status" value="1"/>
</dbReference>
<feature type="transmembrane region" description="Helical" evidence="7">
    <location>
        <begin position="154"/>
        <end position="175"/>
    </location>
</feature>
<comment type="caution">
    <text evidence="10">The sequence shown here is derived from an EMBL/GenBank/DDBJ whole genome shotgun (WGS) entry which is preliminary data.</text>
</comment>
<evidence type="ECO:0000313" key="10">
    <source>
        <dbReference type="EMBL" id="ELY54383.1"/>
    </source>
</evidence>
<feature type="transmembrane region" description="Helical" evidence="7">
    <location>
        <begin position="272"/>
        <end position="290"/>
    </location>
</feature>
<feature type="transmembrane region" description="Helical" evidence="7">
    <location>
        <begin position="297"/>
        <end position="320"/>
    </location>
</feature>
<evidence type="ECO:0000256" key="5">
    <source>
        <dbReference type="ARBA" id="ARBA00022989"/>
    </source>
</evidence>
<dbReference type="InterPro" id="IPR038770">
    <property type="entry name" value="Na+/solute_symporter_sf"/>
</dbReference>